<evidence type="ECO:0000313" key="1">
    <source>
        <dbReference type="EMBL" id="PUU81074.1"/>
    </source>
</evidence>
<keyword evidence="2" id="KW-1185">Reference proteome</keyword>
<dbReference type="EMBL" id="NESQ01000051">
    <property type="protein sequence ID" value="PUU81074.1"/>
    <property type="molecule type" value="Genomic_DNA"/>
</dbReference>
<proteinExistence type="predicted"/>
<name>A0A2T7A022_TUBBO</name>
<gene>
    <name evidence="1" type="ORF">B9Z19DRAFT_1062936</name>
</gene>
<evidence type="ECO:0000313" key="2">
    <source>
        <dbReference type="Proteomes" id="UP000244722"/>
    </source>
</evidence>
<dbReference type="Proteomes" id="UP000244722">
    <property type="component" value="Unassembled WGS sequence"/>
</dbReference>
<accession>A0A2T7A022</accession>
<organism evidence="1 2">
    <name type="scientific">Tuber borchii</name>
    <name type="common">White truffle</name>
    <dbReference type="NCBI Taxonomy" id="42251"/>
    <lineage>
        <taxon>Eukaryota</taxon>
        <taxon>Fungi</taxon>
        <taxon>Dikarya</taxon>
        <taxon>Ascomycota</taxon>
        <taxon>Pezizomycotina</taxon>
        <taxon>Pezizomycetes</taxon>
        <taxon>Pezizales</taxon>
        <taxon>Tuberaceae</taxon>
        <taxon>Tuber</taxon>
    </lineage>
</organism>
<sequence>MAQEFPVGHTQPLGVNPGIPAVVPVQDILQSILDLSQQMGSSFACIDTGLKEVKSNVRNVKKNLSKAEDNFNERFDSTDKGFTKSQEARVQDFNFLSDHLTKVEEKRVVDIDSVATRLIHLDRFLTKAEKRRVQDFQSISNQLLHLDARLSGTSIHVSKHEGEIFDVDDRLDKLVDAAPGADNMPAS</sequence>
<protein>
    <submittedName>
        <fullName evidence="1">Uncharacterized protein</fullName>
    </submittedName>
</protein>
<dbReference type="AlphaFoldDB" id="A0A2T7A022"/>
<comment type="caution">
    <text evidence="1">The sequence shown here is derived from an EMBL/GenBank/DDBJ whole genome shotgun (WGS) entry which is preliminary data.</text>
</comment>
<reference evidence="1 2" key="1">
    <citation type="submission" date="2017-04" db="EMBL/GenBank/DDBJ databases">
        <title>Draft genome sequence of Tuber borchii Vittad., a whitish edible truffle.</title>
        <authorList>
            <consortium name="DOE Joint Genome Institute"/>
            <person name="Murat C."/>
            <person name="Kuo A."/>
            <person name="Barry K.W."/>
            <person name="Clum A."/>
            <person name="Dockter R.B."/>
            <person name="Fauchery L."/>
            <person name="Iotti M."/>
            <person name="Kohler A."/>
            <person name="Labutti K."/>
            <person name="Lindquist E.A."/>
            <person name="Lipzen A."/>
            <person name="Ohm R.A."/>
            <person name="Wang M."/>
            <person name="Grigoriev I.V."/>
            <person name="Zambonelli A."/>
            <person name="Martin F.M."/>
        </authorList>
    </citation>
    <scope>NUCLEOTIDE SEQUENCE [LARGE SCALE GENOMIC DNA]</scope>
    <source>
        <strain evidence="1 2">Tbo3840</strain>
    </source>
</reference>